<dbReference type="CDD" id="cd00143">
    <property type="entry name" value="PP2Cc"/>
    <property type="match status" value="1"/>
</dbReference>
<dbReference type="SMART" id="SM00332">
    <property type="entry name" value="PP2Cc"/>
    <property type="match status" value="1"/>
</dbReference>
<evidence type="ECO:0000256" key="3">
    <source>
        <dbReference type="ARBA" id="ARBA00006702"/>
    </source>
</evidence>
<keyword evidence="7 13" id="KW-0378">Hydrolase</keyword>
<dbReference type="Gene3D" id="3.60.40.10">
    <property type="entry name" value="PPM-type phosphatase domain"/>
    <property type="match status" value="1"/>
</dbReference>
<comment type="cofactor">
    <cofactor evidence="1">
        <name>Mn(2+)</name>
        <dbReference type="ChEBI" id="CHEBI:29035"/>
    </cofactor>
</comment>
<keyword evidence="16" id="KW-1185">Reference proteome</keyword>
<dbReference type="EMBL" id="JAGYWB010000005">
    <property type="protein sequence ID" value="KAI0522648.1"/>
    <property type="molecule type" value="Genomic_DNA"/>
</dbReference>
<evidence type="ECO:0000256" key="9">
    <source>
        <dbReference type="ARBA" id="ARBA00022912"/>
    </source>
</evidence>
<dbReference type="AlphaFoldDB" id="A0A8T3BY10"/>
<keyword evidence="10" id="KW-0464">Manganese</keyword>
<evidence type="ECO:0000256" key="6">
    <source>
        <dbReference type="ARBA" id="ARBA00022723"/>
    </source>
</evidence>
<dbReference type="SUPFAM" id="SSF81606">
    <property type="entry name" value="PP2C-like"/>
    <property type="match status" value="1"/>
</dbReference>
<comment type="catalytic activity">
    <reaction evidence="11">
        <text>O-phospho-L-seryl-[protein] + H2O = L-seryl-[protein] + phosphate</text>
        <dbReference type="Rhea" id="RHEA:20629"/>
        <dbReference type="Rhea" id="RHEA-COMP:9863"/>
        <dbReference type="Rhea" id="RHEA-COMP:11604"/>
        <dbReference type="ChEBI" id="CHEBI:15377"/>
        <dbReference type="ChEBI" id="CHEBI:29999"/>
        <dbReference type="ChEBI" id="CHEBI:43474"/>
        <dbReference type="ChEBI" id="CHEBI:83421"/>
        <dbReference type="EC" id="3.1.3.16"/>
    </reaction>
</comment>
<dbReference type="GO" id="GO:0004722">
    <property type="term" value="F:protein serine/threonine phosphatase activity"/>
    <property type="evidence" value="ECO:0007669"/>
    <property type="project" value="UniProtKB-EC"/>
</dbReference>
<reference evidence="15" key="1">
    <citation type="journal article" date="2022" name="Front. Genet.">
        <title>Chromosome-Scale Assembly of the Dendrobium nobile Genome Provides Insights Into the Molecular Mechanism of the Biosynthesis of the Medicinal Active Ingredient of Dendrobium.</title>
        <authorList>
            <person name="Xu Q."/>
            <person name="Niu S.-C."/>
            <person name="Li K.-L."/>
            <person name="Zheng P.-J."/>
            <person name="Zhang X.-J."/>
            <person name="Jia Y."/>
            <person name="Liu Y."/>
            <person name="Niu Y.-X."/>
            <person name="Yu L.-H."/>
            <person name="Chen D.-F."/>
            <person name="Zhang G.-Q."/>
        </authorList>
    </citation>
    <scope>NUCLEOTIDE SEQUENCE</scope>
    <source>
        <tissue evidence="15">Leaf</tissue>
    </source>
</reference>
<sequence length="536" mass="57409">MEESSLVLALHVNVRNSVRHAPMQITGLTVMANTAGLLSDSEEVNLIAEGSGSSISSEMEVHDVAEIVERGDSEDLEARALPGCEDEASVVSIDMEQLVESSCLAISDDSSIITAAKELLDSDTALIGVSGCIEATVKSIITGVEIIAGSSIGKLSASLVSISSKTDDLKVPAFADINIHEGLVSLRGRRSVFALDYAPLWGCISTCGRSPEMEDAAIAVPWFHEIPFGMLTSGSVVDDICMNSGCLPGHFFGVYDGHGGAQVANYCKDRMHFALAEEIKNINKGSTGIEGDDWQRKWETVFINCFQKVDDEVSGGVSRSLEGNTSSASLVDSGHGSAITLETIVPETVGSTAVVAVICSSHIIVANCGDSRAVLYCGKQAIPLSVDHKPDREDEYQRIEAAGGKVIQWYGSRVFGVLAMSRSIGDRYLKPWIIPEPEVVIVPRAREDECLILASDGLWDVMSNEEACDAARKRILLWHKKNSGITRSTQRAAGADPAAQEAADYLSRLAIQKGSKDNITIVVVDLKAHRKLKSKT</sequence>
<comment type="catalytic activity">
    <reaction evidence="12">
        <text>O-phospho-L-threonyl-[protein] + H2O = L-threonyl-[protein] + phosphate</text>
        <dbReference type="Rhea" id="RHEA:47004"/>
        <dbReference type="Rhea" id="RHEA-COMP:11060"/>
        <dbReference type="Rhea" id="RHEA-COMP:11605"/>
        <dbReference type="ChEBI" id="CHEBI:15377"/>
        <dbReference type="ChEBI" id="CHEBI:30013"/>
        <dbReference type="ChEBI" id="CHEBI:43474"/>
        <dbReference type="ChEBI" id="CHEBI:61977"/>
        <dbReference type="EC" id="3.1.3.16"/>
    </reaction>
</comment>
<accession>A0A8T3BY10</accession>
<dbReference type="PROSITE" id="PS51746">
    <property type="entry name" value="PPM_2"/>
    <property type="match status" value="1"/>
</dbReference>
<evidence type="ECO:0000256" key="7">
    <source>
        <dbReference type="ARBA" id="ARBA00022801"/>
    </source>
</evidence>
<keyword evidence="5" id="KW-0938">Abscisic acid signaling pathway</keyword>
<evidence type="ECO:0000256" key="11">
    <source>
        <dbReference type="ARBA" id="ARBA00047761"/>
    </source>
</evidence>
<keyword evidence="9 13" id="KW-0904">Protein phosphatase</keyword>
<evidence type="ECO:0000256" key="10">
    <source>
        <dbReference type="ARBA" id="ARBA00023211"/>
    </source>
</evidence>
<evidence type="ECO:0000256" key="12">
    <source>
        <dbReference type="ARBA" id="ARBA00048336"/>
    </source>
</evidence>
<evidence type="ECO:0000256" key="5">
    <source>
        <dbReference type="ARBA" id="ARBA00022682"/>
    </source>
</evidence>
<dbReference type="InterPro" id="IPR000222">
    <property type="entry name" value="PP2C_BS"/>
</dbReference>
<evidence type="ECO:0000313" key="16">
    <source>
        <dbReference type="Proteomes" id="UP000829196"/>
    </source>
</evidence>
<feature type="domain" description="PPM-type phosphatase" evidence="14">
    <location>
        <begin position="200"/>
        <end position="526"/>
    </location>
</feature>
<evidence type="ECO:0000313" key="15">
    <source>
        <dbReference type="EMBL" id="KAI0522648.1"/>
    </source>
</evidence>
<dbReference type="InterPro" id="IPR015655">
    <property type="entry name" value="PP2C"/>
</dbReference>
<dbReference type="FunFam" id="3.60.40.10:FF:000025">
    <property type="entry name" value="Protein phosphatase 2C 16"/>
    <property type="match status" value="1"/>
</dbReference>
<dbReference type="GO" id="GO:0009738">
    <property type="term" value="P:abscisic acid-activated signaling pathway"/>
    <property type="evidence" value="ECO:0007669"/>
    <property type="project" value="UniProtKB-KW"/>
</dbReference>
<dbReference type="Pfam" id="PF00481">
    <property type="entry name" value="PP2C"/>
    <property type="match status" value="1"/>
</dbReference>
<gene>
    <name evidence="15" type="ORF">KFK09_005033</name>
</gene>
<evidence type="ECO:0000259" key="14">
    <source>
        <dbReference type="PROSITE" id="PS51746"/>
    </source>
</evidence>
<dbReference type="EC" id="3.1.3.16" evidence="4"/>
<name>A0A8T3BY10_DENNO</name>
<dbReference type="Proteomes" id="UP000829196">
    <property type="component" value="Unassembled WGS sequence"/>
</dbReference>
<dbReference type="PROSITE" id="PS01032">
    <property type="entry name" value="PPM_1"/>
    <property type="match status" value="1"/>
</dbReference>
<dbReference type="OrthoDB" id="10264738at2759"/>
<keyword evidence="8" id="KW-0460">Magnesium</keyword>
<evidence type="ECO:0000256" key="4">
    <source>
        <dbReference type="ARBA" id="ARBA00013081"/>
    </source>
</evidence>
<dbReference type="PANTHER" id="PTHR47992">
    <property type="entry name" value="PROTEIN PHOSPHATASE"/>
    <property type="match status" value="1"/>
</dbReference>
<organism evidence="15 16">
    <name type="scientific">Dendrobium nobile</name>
    <name type="common">Orchid</name>
    <dbReference type="NCBI Taxonomy" id="94219"/>
    <lineage>
        <taxon>Eukaryota</taxon>
        <taxon>Viridiplantae</taxon>
        <taxon>Streptophyta</taxon>
        <taxon>Embryophyta</taxon>
        <taxon>Tracheophyta</taxon>
        <taxon>Spermatophyta</taxon>
        <taxon>Magnoliopsida</taxon>
        <taxon>Liliopsida</taxon>
        <taxon>Asparagales</taxon>
        <taxon>Orchidaceae</taxon>
        <taxon>Epidendroideae</taxon>
        <taxon>Malaxideae</taxon>
        <taxon>Dendrobiinae</taxon>
        <taxon>Dendrobium</taxon>
    </lineage>
</organism>
<proteinExistence type="inferred from homology"/>
<dbReference type="SMR" id="A0A8T3BY10"/>
<dbReference type="GO" id="GO:0046872">
    <property type="term" value="F:metal ion binding"/>
    <property type="evidence" value="ECO:0007669"/>
    <property type="project" value="UniProtKB-KW"/>
</dbReference>
<dbReference type="InterPro" id="IPR036457">
    <property type="entry name" value="PPM-type-like_dom_sf"/>
</dbReference>
<dbReference type="InterPro" id="IPR001932">
    <property type="entry name" value="PPM-type_phosphatase-like_dom"/>
</dbReference>
<evidence type="ECO:0000256" key="13">
    <source>
        <dbReference type="RuleBase" id="RU003465"/>
    </source>
</evidence>
<evidence type="ECO:0000256" key="1">
    <source>
        <dbReference type="ARBA" id="ARBA00001936"/>
    </source>
</evidence>
<evidence type="ECO:0000256" key="2">
    <source>
        <dbReference type="ARBA" id="ARBA00001946"/>
    </source>
</evidence>
<comment type="cofactor">
    <cofactor evidence="2">
        <name>Mg(2+)</name>
        <dbReference type="ChEBI" id="CHEBI:18420"/>
    </cofactor>
</comment>
<evidence type="ECO:0000256" key="8">
    <source>
        <dbReference type="ARBA" id="ARBA00022842"/>
    </source>
</evidence>
<comment type="similarity">
    <text evidence="3 13">Belongs to the PP2C family.</text>
</comment>
<keyword evidence="6" id="KW-0479">Metal-binding</keyword>
<comment type="caution">
    <text evidence="15">The sequence shown here is derived from an EMBL/GenBank/DDBJ whole genome shotgun (WGS) entry which is preliminary data.</text>
</comment>
<protein>
    <recommendedName>
        <fullName evidence="4">protein-serine/threonine phosphatase</fullName>
        <ecNumber evidence="4">3.1.3.16</ecNumber>
    </recommendedName>
</protein>